<dbReference type="GO" id="GO:0000160">
    <property type="term" value="P:phosphorelay signal transduction system"/>
    <property type="evidence" value="ECO:0007669"/>
    <property type="project" value="InterPro"/>
</dbReference>
<dbReference type="Proteomes" id="UP000252167">
    <property type="component" value="Unassembled WGS sequence"/>
</dbReference>
<feature type="domain" description="Response regulatory" evidence="3">
    <location>
        <begin position="1"/>
        <end position="62"/>
    </location>
</feature>
<dbReference type="EMBL" id="POAF01000007">
    <property type="protein sequence ID" value="RBL99699.1"/>
    <property type="molecule type" value="Genomic_DNA"/>
</dbReference>
<evidence type="ECO:0000313" key="4">
    <source>
        <dbReference type="EMBL" id="RBL99699.1"/>
    </source>
</evidence>
<feature type="modified residue" description="4-aspartylphosphate" evidence="1">
    <location>
        <position position="33"/>
    </location>
</feature>
<evidence type="ECO:0000313" key="5">
    <source>
        <dbReference type="Proteomes" id="UP000252167"/>
    </source>
</evidence>
<accession>A0A365YBJ8</accession>
<evidence type="ECO:0000256" key="2">
    <source>
        <dbReference type="SAM" id="MobiDB-lite"/>
    </source>
</evidence>
<reference evidence="4 5" key="1">
    <citation type="submission" date="2018-01" db="EMBL/GenBank/DDBJ databases">
        <title>Glutamicibacter soli strain NHPC-3 Whole genome sequence and assembly.</title>
        <authorList>
            <person name="Choudhury P."/>
            <person name="Gupta D."/>
            <person name="Sengupta K."/>
            <person name="Jawed A."/>
            <person name="Sultana N."/>
            <person name="Saha P."/>
        </authorList>
    </citation>
    <scope>NUCLEOTIDE SEQUENCE [LARGE SCALE GENOMIC DNA]</scope>
    <source>
        <strain evidence="4 5">NHPC-3</strain>
    </source>
</reference>
<dbReference type="Pfam" id="PF00072">
    <property type="entry name" value="Response_reg"/>
    <property type="match status" value="1"/>
</dbReference>
<gene>
    <name evidence="4" type="ORF">C1H84_14945</name>
</gene>
<comment type="caution">
    <text evidence="4">The sequence shown here is derived from an EMBL/GenBank/DDBJ whole genome shotgun (WGS) entry which is preliminary data.</text>
</comment>
<name>A0A365YBJ8_9MICC</name>
<evidence type="ECO:0000256" key="1">
    <source>
        <dbReference type="PROSITE-ProRule" id="PRU00169"/>
    </source>
</evidence>
<dbReference type="Gene3D" id="3.20.20.70">
    <property type="entry name" value="Aldolase class I"/>
    <property type="match status" value="1"/>
</dbReference>
<keyword evidence="5" id="KW-1185">Reference proteome</keyword>
<dbReference type="InterPro" id="IPR013785">
    <property type="entry name" value="Aldolase_TIM"/>
</dbReference>
<sequence length="62" mass="7089">MQRQYSADRDGLENGYRCIEPAQRLEPDVMLLDLRMPQFDGPAALEQLQTQDSAPKGRQPRS</sequence>
<feature type="region of interest" description="Disordered" evidence="2">
    <location>
        <begin position="42"/>
        <end position="62"/>
    </location>
</feature>
<dbReference type="AlphaFoldDB" id="A0A365YBJ8"/>
<dbReference type="InterPro" id="IPR001789">
    <property type="entry name" value="Sig_transdc_resp-reg_receiver"/>
</dbReference>
<protein>
    <recommendedName>
        <fullName evidence="3">Response regulatory domain-containing protein</fullName>
    </recommendedName>
</protein>
<dbReference type="PROSITE" id="PS50110">
    <property type="entry name" value="RESPONSE_REGULATORY"/>
    <property type="match status" value="1"/>
</dbReference>
<keyword evidence="1" id="KW-0597">Phosphoprotein</keyword>
<evidence type="ECO:0000259" key="3">
    <source>
        <dbReference type="PROSITE" id="PS50110"/>
    </source>
</evidence>
<proteinExistence type="predicted"/>
<organism evidence="4 5">
    <name type="scientific">Glutamicibacter soli</name>
    <dbReference type="NCBI Taxonomy" id="453836"/>
    <lineage>
        <taxon>Bacteria</taxon>
        <taxon>Bacillati</taxon>
        <taxon>Actinomycetota</taxon>
        <taxon>Actinomycetes</taxon>
        <taxon>Micrococcales</taxon>
        <taxon>Micrococcaceae</taxon>
        <taxon>Glutamicibacter</taxon>
    </lineage>
</organism>
<dbReference type="SUPFAM" id="SSF52172">
    <property type="entry name" value="CheY-like"/>
    <property type="match status" value="1"/>
</dbReference>
<dbReference type="InterPro" id="IPR011006">
    <property type="entry name" value="CheY-like_superfamily"/>
</dbReference>
<dbReference type="RefSeq" id="WP_113607839.1">
    <property type="nucleotide sequence ID" value="NZ_POAF01000007.1"/>
</dbReference>